<evidence type="ECO:0000313" key="3">
    <source>
        <dbReference type="Proteomes" id="UP000053372"/>
    </source>
</evidence>
<evidence type="ECO:0000256" key="1">
    <source>
        <dbReference type="SAM" id="MobiDB-lite"/>
    </source>
</evidence>
<comment type="caution">
    <text evidence="2">The sequence shown here is derived from an EMBL/GenBank/DDBJ whole genome shotgun (WGS) entry which is preliminary data.</text>
</comment>
<feature type="compositionally biased region" description="Basic and acidic residues" evidence="1">
    <location>
        <begin position="38"/>
        <end position="50"/>
    </location>
</feature>
<dbReference type="RefSeq" id="WP_036265633.1">
    <property type="nucleotide sequence ID" value="NZ_LMTZ01000166.1"/>
</dbReference>
<name>A0A0V7ZBR2_9CYAN</name>
<dbReference type="AlphaFoldDB" id="A0A0V7ZBR2"/>
<feature type="compositionally biased region" description="Basic and acidic residues" evidence="1">
    <location>
        <begin position="19"/>
        <end position="30"/>
    </location>
</feature>
<dbReference type="Proteomes" id="UP000053372">
    <property type="component" value="Unassembled WGS sequence"/>
</dbReference>
<accession>A0A0V7ZBR2</accession>
<gene>
    <name evidence="2" type="ORF">BC008_07985</name>
</gene>
<protein>
    <submittedName>
        <fullName evidence="2">Uncharacterized protein</fullName>
    </submittedName>
</protein>
<feature type="region of interest" description="Disordered" evidence="1">
    <location>
        <begin position="1"/>
        <end position="50"/>
    </location>
</feature>
<evidence type="ECO:0000313" key="2">
    <source>
        <dbReference type="EMBL" id="KST61965.1"/>
    </source>
</evidence>
<keyword evidence="3" id="KW-1185">Reference proteome</keyword>
<sequence>MKAIALPPRSCDRLNVTPKSDRNARGERRKIIPSQINERVKASKEVTAPKHPLKERYKKALPQLQKSKVWENPKKQKALEKLLAQIEALIDE</sequence>
<reference evidence="2 3" key="1">
    <citation type="journal article" date="2015" name="Genome Announc.">
        <title>Draft Genome of the Euendolithic (true boring) Cyanobacterium Mastigocoleus testarum strain BC008.</title>
        <authorList>
            <person name="Guida B.S."/>
            <person name="Garcia-Pichel F."/>
        </authorList>
    </citation>
    <scope>NUCLEOTIDE SEQUENCE [LARGE SCALE GENOMIC DNA]</scope>
    <source>
        <strain evidence="2 3">BC008</strain>
    </source>
</reference>
<proteinExistence type="predicted"/>
<organism evidence="2 3">
    <name type="scientific">Mastigocoleus testarum BC008</name>
    <dbReference type="NCBI Taxonomy" id="371196"/>
    <lineage>
        <taxon>Bacteria</taxon>
        <taxon>Bacillati</taxon>
        <taxon>Cyanobacteriota</taxon>
        <taxon>Cyanophyceae</taxon>
        <taxon>Nostocales</taxon>
        <taxon>Hapalosiphonaceae</taxon>
        <taxon>Mastigocoleus</taxon>
    </lineage>
</organism>
<dbReference type="EMBL" id="LMTZ01000166">
    <property type="protein sequence ID" value="KST61965.1"/>
    <property type="molecule type" value="Genomic_DNA"/>
</dbReference>